<dbReference type="EMBL" id="UXSR01005196">
    <property type="protein sequence ID" value="VDD79460.1"/>
    <property type="molecule type" value="Genomic_DNA"/>
</dbReference>
<name>A0A0R3UEL7_MESCO</name>
<evidence type="ECO:0000256" key="1">
    <source>
        <dbReference type="SAM" id="Phobius"/>
    </source>
</evidence>
<dbReference type="WBParaSite" id="MCU_000475-RA">
    <property type="protein sequence ID" value="MCU_000475-RA"/>
    <property type="gene ID" value="MCU_000475"/>
</dbReference>
<evidence type="ECO:0000313" key="2">
    <source>
        <dbReference type="EMBL" id="VDD79460.1"/>
    </source>
</evidence>
<feature type="transmembrane region" description="Helical" evidence="1">
    <location>
        <begin position="38"/>
        <end position="59"/>
    </location>
</feature>
<proteinExistence type="predicted"/>
<feature type="transmembrane region" description="Helical" evidence="1">
    <location>
        <begin position="134"/>
        <end position="157"/>
    </location>
</feature>
<feature type="transmembrane region" description="Helical" evidence="1">
    <location>
        <begin position="107"/>
        <end position="128"/>
    </location>
</feature>
<organism evidence="4">
    <name type="scientific">Mesocestoides corti</name>
    <name type="common">Flatworm</name>
    <dbReference type="NCBI Taxonomy" id="53468"/>
    <lineage>
        <taxon>Eukaryota</taxon>
        <taxon>Metazoa</taxon>
        <taxon>Spiralia</taxon>
        <taxon>Lophotrochozoa</taxon>
        <taxon>Platyhelminthes</taxon>
        <taxon>Cestoda</taxon>
        <taxon>Eucestoda</taxon>
        <taxon>Cyclophyllidea</taxon>
        <taxon>Mesocestoididae</taxon>
        <taxon>Mesocestoides</taxon>
    </lineage>
</organism>
<dbReference type="OrthoDB" id="6260214at2759"/>
<sequence length="211" mass="23082">MVFRLGKKEKLQTDKGAGIKVPKPKRFKRIRRAFHARADLILVLLYSVFPTIISLTLIIQEFKITDCTAKFSGFVGYMTGAGGILVQLVLILCTVAPTSVGSQMDGLLICTAALQTTGCIVGASMVLFQTGKQHIFLASLSLVNVVFCVMPIFLGVASFTARRKAVLAEEDTDDDNVSYFASINASTPTIIKKGFSEKKDVEEDFERKSVF</sequence>
<reference evidence="2 3" key="1">
    <citation type="submission" date="2018-10" db="EMBL/GenBank/DDBJ databases">
        <authorList>
            <consortium name="Pathogen Informatics"/>
        </authorList>
    </citation>
    <scope>NUCLEOTIDE SEQUENCE [LARGE SCALE GENOMIC DNA]</scope>
</reference>
<keyword evidence="1" id="KW-1133">Transmembrane helix</keyword>
<keyword evidence="1" id="KW-0812">Transmembrane</keyword>
<gene>
    <name evidence="2" type="ORF">MCOS_LOCUS5463</name>
</gene>
<feature type="transmembrane region" description="Helical" evidence="1">
    <location>
        <begin position="71"/>
        <end position="95"/>
    </location>
</feature>
<dbReference type="AlphaFoldDB" id="A0A0R3UEL7"/>
<accession>A0A0R3UEL7</accession>
<evidence type="ECO:0000313" key="3">
    <source>
        <dbReference type="Proteomes" id="UP000267029"/>
    </source>
</evidence>
<dbReference type="Proteomes" id="UP000267029">
    <property type="component" value="Unassembled WGS sequence"/>
</dbReference>
<keyword evidence="1" id="KW-0472">Membrane</keyword>
<reference evidence="4" key="2">
    <citation type="submission" date="2019-11" db="UniProtKB">
        <authorList>
            <consortium name="WormBaseParasite"/>
        </authorList>
    </citation>
    <scope>IDENTIFICATION</scope>
</reference>
<protein>
    <submittedName>
        <fullName evidence="2 4">Uncharacterized protein</fullName>
    </submittedName>
</protein>
<keyword evidence="3" id="KW-1185">Reference proteome</keyword>
<evidence type="ECO:0000313" key="4">
    <source>
        <dbReference type="WBParaSite" id="MCU_000475-RA"/>
    </source>
</evidence>